<comment type="caution">
    <text evidence="1">The sequence shown here is derived from an EMBL/GenBank/DDBJ whole genome shotgun (WGS) entry which is preliminary data.</text>
</comment>
<proteinExistence type="predicted"/>
<dbReference type="EMBL" id="BAAAOQ010000006">
    <property type="protein sequence ID" value="GAA2194667.1"/>
    <property type="molecule type" value="Genomic_DNA"/>
</dbReference>
<evidence type="ECO:0000313" key="1">
    <source>
        <dbReference type="EMBL" id="GAA2194667.1"/>
    </source>
</evidence>
<protein>
    <submittedName>
        <fullName evidence="1">Uncharacterized protein</fullName>
    </submittedName>
</protein>
<name>A0ABN3BF90_9ACTN</name>
<organism evidence="1 2">
    <name type="scientific">Streptomyces bangladeshensis</name>
    <dbReference type="NCBI Taxonomy" id="295352"/>
    <lineage>
        <taxon>Bacteria</taxon>
        <taxon>Bacillati</taxon>
        <taxon>Actinomycetota</taxon>
        <taxon>Actinomycetes</taxon>
        <taxon>Kitasatosporales</taxon>
        <taxon>Streptomycetaceae</taxon>
        <taxon>Streptomyces</taxon>
    </lineage>
</organism>
<dbReference type="Proteomes" id="UP001501391">
    <property type="component" value="Unassembled WGS sequence"/>
</dbReference>
<reference evidence="1 2" key="1">
    <citation type="journal article" date="2019" name="Int. J. Syst. Evol. Microbiol.">
        <title>The Global Catalogue of Microorganisms (GCM) 10K type strain sequencing project: providing services to taxonomists for standard genome sequencing and annotation.</title>
        <authorList>
            <consortium name="The Broad Institute Genomics Platform"/>
            <consortium name="The Broad Institute Genome Sequencing Center for Infectious Disease"/>
            <person name="Wu L."/>
            <person name="Ma J."/>
        </authorList>
    </citation>
    <scope>NUCLEOTIDE SEQUENCE [LARGE SCALE GENOMIC DNA]</scope>
    <source>
        <strain evidence="1 2">JCM 14924</strain>
    </source>
</reference>
<evidence type="ECO:0000313" key="2">
    <source>
        <dbReference type="Proteomes" id="UP001501391"/>
    </source>
</evidence>
<accession>A0ABN3BF90</accession>
<gene>
    <name evidence="1" type="ORF">GCM10009787_21650</name>
</gene>
<keyword evidence="2" id="KW-1185">Reference proteome</keyword>
<sequence>MREYSSLAGARLLLEPFDGWGNSIPLDPAVWQERLFPLIRGIKNAESDGGRTLAETASELRVAADLFEEFPDGGPEAIRRIPRAAEAARTPQVLREIAEHLENWKHDRLTWLTTPLSTEELRLRFPRFEQILPIFWGQDGVAISDDMQDATTEDGIRMFIEETHPYCPWELPSVVAECYQAIALFHTEEQMDRFFSGEAMTGGSGTEDFLDFFPLFARRCVEHLKEAHHPLWEPKDRWYRREAD</sequence>